<reference evidence="1 2" key="1">
    <citation type="journal article" date="2011" name="J. Bacteriol.">
        <title>Genome sequence of Brevibacillus laterosporus LMG 15441, a pathogen of invertebrates.</title>
        <authorList>
            <person name="Djukic M."/>
            <person name="Poehlein A."/>
            <person name="Thurmer A."/>
            <person name="Daniel R."/>
        </authorList>
    </citation>
    <scope>NUCLEOTIDE SEQUENCE [LARGE SCALE GENOMIC DNA]</scope>
    <source>
        <strain evidence="1 2">LMG 15441</strain>
    </source>
</reference>
<organism evidence="1 2">
    <name type="scientific">Brevibacillus laterosporus LMG 15441</name>
    <dbReference type="NCBI Taxonomy" id="1042163"/>
    <lineage>
        <taxon>Bacteria</taxon>
        <taxon>Bacillati</taxon>
        <taxon>Bacillota</taxon>
        <taxon>Bacilli</taxon>
        <taxon>Bacillales</taxon>
        <taxon>Paenibacillaceae</taxon>
        <taxon>Brevibacillus</taxon>
    </lineage>
</organism>
<dbReference type="AlphaFoldDB" id="A0A075RAU9"/>
<protein>
    <submittedName>
        <fullName evidence="1">Uncharacterized protein</fullName>
    </submittedName>
</protein>
<dbReference type="EMBL" id="CP007806">
    <property type="protein sequence ID" value="AIG28353.1"/>
    <property type="molecule type" value="Genomic_DNA"/>
</dbReference>
<sequence>MNSSICPICNGFRELLERCPNCRSYFQDKGKLSDYQGDYSPYVSIDGSKRSNGYADLIPQLCLHICSCTECGCSKIVPVQEQSLASIHLE</sequence>
<evidence type="ECO:0000313" key="2">
    <source>
        <dbReference type="Proteomes" id="UP000005850"/>
    </source>
</evidence>
<dbReference type="RefSeq" id="WP_003334652.1">
    <property type="nucleotide sequence ID" value="NZ_CP007806.1"/>
</dbReference>
<evidence type="ECO:0000313" key="1">
    <source>
        <dbReference type="EMBL" id="AIG28353.1"/>
    </source>
</evidence>
<name>A0A075RAU9_BRELA</name>
<gene>
    <name evidence="1" type="ORF">BRLA_c040760</name>
</gene>
<accession>A0A075RAU9</accession>
<dbReference type="Proteomes" id="UP000005850">
    <property type="component" value="Chromosome"/>
</dbReference>
<keyword evidence="2" id="KW-1185">Reference proteome</keyword>
<dbReference type="HOGENOM" id="CLU_188988_0_0_9"/>
<proteinExistence type="predicted"/>
<dbReference type="STRING" id="1042163.BRLA_c040760"/>
<dbReference type="KEGG" id="blr:BRLA_c040760"/>